<accession>A0A7Y2H2J0</accession>
<protein>
    <recommendedName>
        <fullName evidence="1">Type VI secretion system FHA domain-containing protein</fullName>
    </recommendedName>
</protein>
<dbReference type="EMBL" id="JABDJR010000326">
    <property type="protein sequence ID" value="NNF06743.1"/>
    <property type="molecule type" value="Genomic_DNA"/>
</dbReference>
<dbReference type="Pfam" id="PF20232">
    <property type="entry name" value="T6SS_FHA_C"/>
    <property type="match status" value="1"/>
</dbReference>
<proteinExistence type="predicted"/>
<evidence type="ECO:0000259" key="1">
    <source>
        <dbReference type="Pfam" id="PF20232"/>
    </source>
</evidence>
<name>A0A7Y2H2J0_UNCEI</name>
<feature type="domain" description="Type VI secretion system FHA" evidence="1">
    <location>
        <begin position="94"/>
        <end position="193"/>
    </location>
</feature>
<reference evidence="2 3" key="1">
    <citation type="submission" date="2020-03" db="EMBL/GenBank/DDBJ databases">
        <title>Metabolic flexibility allows generalist bacteria to become dominant in a frequently disturbed ecosystem.</title>
        <authorList>
            <person name="Chen Y.-J."/>
            <person name="Leung P.M."/>
            <person name="Bay S.K."/>
            <person name="Hugenholtz P."/>
            <person name="Kessler A.J."/>
            <person name="Shelley G."/>
            <person name="Waite D.W."/>
            <person name="Cook P.L."/>
            <person name="Greening C."/>
        </authorList>
    </citation>
    <scope>NUCLEOTIDE SEQUENCE [LARGE SCALE GENOMIC DNA]</scope>
    <source>
        <strain evidence="2">SS_bin_28</strain>
    </source>
</reference>
<dbReference type="Proteomes" id="UP000547674">
    <property type="component" value="Unassembled WGS sequence"/>
</dbReference>
<evidence type="ECO:0000313" key="2">
    <source>
        <dbReference type="EMBL" id="NNF06743.1"/>
    </source>
</evidence>
<sequence>MPEYMVAALKPLLEQAGADLEIAKRPNELQAVATRMRNLNLLLASFVLDMSRGMEQFRKIYGLPSGNPVDESSEEKLLKRVLSGAEGDAALNDLRDTLQDLKLHHAALLEGYQQATHIGSAEILRQLDPLSMERKHRDSSIKVGFMKLPSSFKPVMMQVIWEEFIDRFRKLRKLEPNDYEKFFRDGFREGYQKFRESRSGPRPAETGTSGE</sequence>
<comment type="caution">
    <text evidence="2">The sequence shown here is derived from an EMBL/GenBank/DDBJ whole genome shotgun (WGS) entry which is preliminary data.</text>
</comment>
<dbReference type="InterPro" id="IPR046883">
    <property type="entry name" value="T6SS_FHA_C"/>
</dbReference>
<organism evidence="2 3">
    <name type="scientific">Eiseniibacteriota bacterium</name>
    <dbReference type="NCBI Taxonomy" id="2212470"/>
    <lineage>
        <taxon>Bacteria</taxon>
        <taxon>Candidatus Eiseniibacteriota</taxon>
    </lineage>
</organism>
<dbReference type="AlphaFoldDB" id="A0A7Y2H2J0"/>
<evidence type="ECO:0000313" key="3">
    <source>
        <dbReference type="Proteomes" id="UP000547674"/>
    </source>
</evidence>
<gene>
    <name evidence="2" type="ORF">HKN21_08280</name>
</gene>